<evidence type="ECO:0000313" key="2">
    <source>
        <dbReference type="Proteomes" id="UP000077164"/>
    </source>
</evidence>
<evidence type="ECO:0008006" key="3">
    <source>
        <dbReference type="Google" id="ProtNLM"/>
    </source>
</evidence>
<keyword evidence="2" id="KW-1185">Reference proteome</keyword>
<dbReference type="AlphaFoldDB" id="A0A167WYV3"/>
<name>A0A167WYV3_9FLAO</name>
<dbReference type="STRING" id="249352.SAMN05444395_103336"/>
<gene>
    <name evidence="1" type="ORF">FBFR_08350</name>
</gene>
<dbReference type="Proteomes" id="UP000077164">
    <property type="component" value="Unassembled WGS sequence"/>
</dbReference>
<sequence length="440" mass="51485">MYVMKKNHAIVVCSHDVYPDSRSSEGIVNRNWFGILSAKCTNLGLLSSQKSIKIIKRELLNNVDNNVLKMLFHWSKLPKNTFFGFLYRIINKISLKLLNLSHESSLYQILWVKIQTEKLLKISNSTLENTVFWSRILPAFSILPIINVWNHKRIPFIVNINDPFQNNLKNYYSYDEKILIETVEKAQCWTFPSKRLATLMANKYNLDASRCFVIPHAMREQDKIYDSNKFVKGKLKFIYTGTFYKSAFTDSFGIELIKFSLFEEINKVEFIFILSQYDDFSFQWIKKNIPKAIIHTKLDRDKVLKITADADCMLVIDSIMHKDLLKGKLIEAISQGLPILAVTYPNSVMDNVVKEYGGISSYQNIENDISYKLRNFVTNLESEIWRSDFCKKRKIVMEKISEEKIATATIEITQYALERFLWMEMKSKNEPITPVNYNWP</sequence>
<evidence type="ECO:0000313" key="1">
    <source>
        <dbReference type="EMBL" id="OAB27868.1"/>
    </source>
</evidence>
<accession>A0A167WYV3</accession>
<protein>
    <recommendedName>
        <fullName evidence="3">Glycosyl transferase family 1 domain-containing protein</fullName>
    </recommendedName>
</protein>
<reference evidence="1 2" key="1">
    <citation type="submission" date="2016-03" db="EMBL/GenBank/DDBJ databases">
        <title>Draft genome sequence of Flavobacterium fryxellicola DSM 16209.</title>
        <authorList>
            <person name="Shin S.-K."/>
            <person name="Yi H."/>
        </authorList>
    </citation>
    <scope>NUCLEOTIDE SEQUENCE [LARGE SCALE GENOMIC DNA]</scope>
    <source>
        <strain evidence="1 2">DSM 16209</strain>
    </source>
</reference>
<dbReference type="EMBL" id="LVJE01000013">
    <property type="protein sequence ID" value="OAB27868.1"/>
    <property type="molecule type" value="Genomic_DNA"/>
</dbReference>
<dbReference type="SUPFAM" id="SSF53756">
    <property type="entry name" value="UDP-Glycosyltransferase/glycogen phosphorylase"/>
    <property type="match status" value="1"/>
</dbReference>
<comment type="caution">
    <text evidence="1">The sequence shown here is derived from an EMBL/GenBank/DDBJ whole genome shotgun (WGS) entry which is preliminary data.</text>
</comment>
<proteinExistence type="predicted"/>
<organism evidence="1 2">
    <name type="scientific">Flavobacterium fryxellicola</name>
    <dbReference type="NCBI Taxonomy" id="249352"/>
    <lineage>
        <taxon>Bacteria</taxon>
        <taxon>Pseudomonadati</taxon>
        <taxon>Bacteroidota</taxon>
        <taxon>Flavobacteriia</taxon>
        <taxon>Flavobacteriales</taxon>
        <taxon>Flavobacteriaceae</taxon>
        <taxon>Flavobacterium</taxon>
    </lineage>
</organism>